<keyword evidence="1" id="KW-1133">Transmembrane helix</keyword>
<reference evidence="2" key="1">
    <citation type="submission" date="2019-12" db="EMBL/GenBank/DDBJ databases">
        <title>An insight into the sialome of adult female Ixodes ricinus ticks feeding for 6 days.</title>
        <authorList>
            <person name="Perner J."/>
            <person name="Ribeiro J.M.C."/>
        </authorList>
    </citation>
    <scope>NUCLEOTIDE SEQUENCE</scope>
    <source>
        <strain evidence="2">Semi-engorged</strain>
        <tissue evidence="2">Salivary glands</tissue>
    </source>
</reference>
<keyword evidence="1" id="KW-0472">Membrane</keyword>
<evidence type="ECO:0000313" key="2">
    <source>
        <dbReference type="EMBL" id="MXU89645.1"/>
    </source>
</evidence>
<dbReference type="EMBL" id="GIFC01007562">
    <property type="protein sequence ID" value="MXU89645.1"/>
    <property type="molecule type" value="Transcribed_RNA"/>
</dbReference>
<dbReference type="AlphaFoldDB" id="A0A6B0UJ17"/>
<protein>
    <submittedName>
        <fullName evidence="2">Putative secreted protein</fullName>
    </submittedName>
</protein>
<organism evidence="2">
    <name type="scientific">Ixodes ricinus</name>
    <name type="common">Common tick</name>
    <name type="synonym">Acarus ricinus</name>
    <dbReference type="NCBI Taxonomy" id="34613"/>
    <lineage>
        <taxon>Eukaryota</taxon>
        <taxon>Metazoa</taxon>
        <taxon>Ecdysozoa</taxon>
        <taxon>Arthropoda</taxon>
        <taxon>Chelicerata</taxon>
        <taxon>Arachnida</taxon>
        <taxon>Acari</taxon>
        <taxon>Parasitiformes</taxon>
        <taxon>Ixodida</taxon>
        <taxon>Ixodoidea</taxon>
        <taxon>Ixodidae</taxon>
        <taxon>Ixodinae</taxon>
        <taxon>Ixodes</taxon>
    </lineage>
</organism>
<sequence>MLRFVMSVRMECALLMSLNFSAASGLSGFLSGWYLRARLASNHVFQLLEQPVPEFPVAIVHVLRVVHALMVPEELQQNLLLAERPPEGTRFHVAEVRCRGLWSIPCPQP</sequence>
<evidence type="ECO:0000256" key="1">
    <source>
        <dbReference type="SAM" id="Phobius"/>
    </source>
</evidence>
<proteinExistence type="predicted"/>
<name>A0A6B0UJ17_IXORI</name>
<keyword evidence="1" id="KW-0812">Transmembrane</keyword>
<accession>A0A6B0UJ17</accession>
<feature type="transmembrane region" description="Helical" evidence="1">
    <location>
        <begin position="12"/>
        <end position="35"/>
    </location>
</feature>